<dbReference type="InterPro" id="IPR011709">
    <property type="entry name" value="DEAD-box_helicase_OB_fold"/>
</dbReference>
<dbReference type="Proteomes" id="UP001521785">
    <property type="component" value="Unassembled WGS sequence"/>
</dbReference>
<reference evidence="5 6" key="1">
    <citation type="submission" date="2024-02" db="EMBL/GenBank/DDBJ databases">
        <title>De novo assembly and annotation of 12 fungi associated with fruit tree decline syndrome in Ontario, Canada.</title>
        <authorList>
            <person name="Sulman M."/>
            <person name="Ellouze W."/>
            <person name="Ilyukhin E."/>
        </authorList>
    </citation>
    <scope>NUCLEOTIDE SEQUENCE [LARGE SCALE GENOMIC DNA]</scope>
    <source>
        <strain evidence="5 6">M42-189</strain>
    </source>
</reference>
<comment type="caution">
    <text evidence="5">The sequence shown here is derived from an EMBL/GenBank/DDBJ whole genome shotgun (WGS) entry which is preliminary data.</text>
</comment>
<evidence type="ECO:0000259" key="4">
    <source>
        <dbReference type="PROSITE" id="PS51194"/>
    </source>
</evidence>
<dbReference type="InterPro" id="IPR011545">
    <property type="entry name" value="DEAD/DEAH_box_helicase_dom"/>
</dbReference>
<protein>
    <recommendedName>
        <fullName evidence="7">P-loop containing nucleoside triphosphate hydrolase protein</fullName>
    </recommendedName>
</protein>
<dbReference type="PANTHER" id="PTHR18934">
    <property type="entry name" value="ATP-DEPENDENT RNA HELICASE"/>
    <property type="match status" value="1"/>
</dbReference>
<evidence type="ECO:0000313" key="6">
    <source>
        <dbReference type="Proteomes" id="UP001521785"/>
    </source>
</evidence>
<organism evidence="5 6">
    <name type="scientific">Paraconiothyrium brasiliense</name>
    <dbReference type="NCBI Taxonomy" id="300254"/>
    <lineage>
        <taxon>Eukaryota</taxon>
        <taxon>Fungi</taxon>
        <taxon>Dikarya</taxon>
        <taxon>Ascomycota</taxon>
        <taxon>Pezizomycotina</taxon>
        <taxon>Dothideomycetes</taxon>
        <taxon>Pleosporomycetidae</taxon>
        <taxon>Pleosporales</taxon>
        <taxon>Massarineae</taxon>
        <taxon>Didymosphaeriaceae</taxon>
        <taxon>Paraconiothyrium</taxon>
    </lineage>
</organism>
<keyword evidence="1" id="KW-0547">Nucleotide-binding</keyword>
<dbReference type="PROSITE" id="PS51192">
    <property type="entry name" value="HELICASE_ATP_BIND_1"/>
    <property type="match status" value="1"/>
</dbReference>
<evidence type="ECO:0000259" key="3">
    <source>
        <dbReference type="PROSITE" id="PS51192"/>
    </source>
</evidence>
<evidence type="ECO:0000313" key="5">
    <source>
        <dbReference type="EMBL" id="KAL1595678.1"/>
    </source>
</evidence>
<dbReference type="SMART" id="SM00487">
    <property type="entry name" value="DEXDc"/>
    <property type="match status" value="1"/>
</dbReference>
<dbReference type="InterPro" id="IPR027417">
    <property type="entry name" value="P-loop_NTPase"/>
</dbReference>
<gene>
    <name evidence="5" type="ORF">SLS60_009367</name>
</gene>
<dbReference type="PROSITE" id="PS51194">
    <property type="entry name" value="HELICASE_CTER"/>
    <property type="match status" value="1"/>
</dbReference>
<keyword evidence="2" id="KW-0067">ATP-binding</keyword>
<dbReference type="Pfam" id="PF00270">
    <property type="entry name" value="DEAD"/>
    <property type="match status" value="1"/>
</dbReference>
<dbReference type="SMART" id="SM00490">
    <property type="entry name" value="HELICc"/>
    <property type="match status" value="1"/>
</dbReference>
<keyword evidence="6" id="KW-1185">Reference proteome</keyword>
<dbReference type="Pfam" id="PF21010">
    <property type="entry name" value="HA2_C"/>
    <property type="match status" value="1"/>
</dbReference>
<dbReference type="SUPFAM" id="SSF52540">
    <property type="entry name" value="P-loop containing nucleoside triphosphate hydrolases"/>
    <property type="match status" value="1"/>
</dbReference>
<dbReference type="InterPro" id="IPR014001">
    <property type="entry name" value="Helicase_ATP-bd"/>
</dbReference>
<feature type="domain" description="Helicase C-terminal" evidence="4">
    <location>
        <begin position="820"/>
        <end position="994"/>
    </location>
</feature>
<dbReference type="CDD" id="cd17917">
    <property type="entry name" value="DEXHc_RHA-like"/>
    <property type="match status" value="1"/>
</dbReference>
<evidence type="ECO:0000256" key="2">
    <source>
        <dbReference type="ARBA" id="ARBA00022840"/>
    </source>
</evidence>
<sequence>MKYATTNVSENNKILQPPVIKDGTKELSLDWDGVVDSVQEAMDWDSQASQKEKDAVLANLQWCVKNKENPQFSKALAKCQIFTGLQKAISSNDSVFKIGALIDIAMPQLLDITWKDQYAYAPQLLFRANTAHSEIYNLCEHLKLGQEIEAKISLRYVSSHGVKVECVLQLRIPEIANEHTFGSGPNKRIAKRKAWVAMLARLDSTGALSKLFSISTVKGKNLIPKPESAVESEPLVELVEVEQDVMRQENDGLLDIFNYAATFGLVPQFAMRTLKRRVRGSDEQKLHTVVQVSIRLPEQNIDVVAHGNTSGEAEVAAVVAFKRAAEQLQMQHNQVLGIEKDFWALNVVTASDFVKKVARLESRSHLLGFKRDSSLPDSNGIACQLMLNGKPLGQRVVARTKRAAGRLACLTAAIELARKRPDVLSQYADYLKQSSSGRSQSLGSYPAITTALKAKVSDIMKRTLSEAGHAGLSNYQKSLTSISASMARPRRDPRPRIASATASKVLLDRLQRFEADSDTAELRNARAALPMSHYSSKVLDIVSSNVYSIIVGATGSGKTTQVPQIILDDAIRRFEAGNCNVICTQPRRLAATSVARRVATERGESLGQSVGYQVRADSKLPQLGGSITYSTTGLLLERLKWDADDVMDNATHLIIDEVHERDTSIDFLLIVLKKAISTRRLAGKAVPKVVLMSATMDTRLFSEYLPNEVDGKSTPCPSLDVPGRLFPVKEKYLDDILKEITKGHSEEFLTLAARDKDDTSEYLIAERAFERADGGAVSVADEVVKSVASSIDWKKVQGQNGSEAASKEEGLVPIALLVATIAHICETTADGAILAFLPGLQEITAVEALMKQHAVFGLDFTDEVAFRIHLLHSTVPADQQRAIFGPIPADCRRIILSTNIAETSITVPDVKHVIDLGKLRQNTYAHEQRVSALRTVWESDSNARQRAGRAGRVSDGNYYALYSRKRREAMPAYGLPELLRTDLQGTCLSIKAQGFKESVSKFLSAAIDPPPPEAIKFSVENLKAIEAFTEDEEVTALGAVLATFPVHPALGKMILLGLIFRCLDPMIIIASMYGERGLFVTPLDNRTLASATKQHFNLANSDHLACLKGFRNLRQYSHDAGERSVPQRARELFLHYGAFCAISRTAKQVERSLVDAGLLDADATQLTDTLEIGGEALNRNSNNVDLLKCLLLAGVYPNIGVRNPIVKSRLFRIASDDKVLLHPNSVNASTKRDQPLHAQIYAFTTLVRSISGNVLFMRESSLITPLAAMLFGGRLQANESSQELVMDEWLPFKFDDDNAGETMALIERFRNAKDRMLNSMFRLLSNPNESAKAVDVMEVLTDGLVRALEADAEGRESERPKIPVINGDVLQDVAWSSISQLYRSEALTRIKF</sequence>
<dbReference type="EMBL" id="JAKJXO020000015">
    <property type="protein sequence ID" value="KAL1595678.1"/>
    <property type="molecule type" value="Genomic_DNA"/>
</dbReference>
<dbReference type="Gene3D" id="1.20.120.1080">
    <property type="match status" value="1"/>
</dbReference>
<dbReference type="CDD" id="cd18791">
    <property type="entry name" value="SF2_C_RHA"/>
    <property type="match status" value="1"/>
</dbReference>
<evidence type="ECO:0008006" key="7">
    <source>
        <dbReference type="Google" id="ProtNLM"/>
    </source>
</evidence>
<accession>A0ABR3QUD6</accession>
<dbReference type="SMART" id="SM00847">
    <property type="entry name" value="HA2"/>
    <property type="match status" value="1"/>
</dbReference>
<dbReference type="Gene3D" id="3.40.50.300">
    <property type="entry name" value="P-loop containing nucleotide triphosphate hydrolases"/>
    <property type="match status" value="2"/>
</dbReference>
<feature type="domain" description="Helicase ATP-binding" evidence="3">
    <location>
        <begin position="539"/>
        <end position="714"/>
    </location>
</feature>
<dbReference type="InterPro" id="IPR007502">
    <property type="entry name" value="Helicase-assoc_dom"/>
</dbReference>
<dbReference type="Pfam" id="PF00271">
    <property type="entry name" value="Helicase_C"/>
    <property type="match status" value="1"/>
</dbReference>
<dbReference type="Pfam" id="PF07717">
    <property type="entry name" value="OB_NTP_bind"/>
    <property type="match status" value="1"/>
</dbReference>
<evidence type="ECO:0000256" key="1">
    <source>
        <dbReference type="ARBA" id="ARBA00022741"/>
    </source>
</evidence>
<name>A0ABR3QUD6_9PLEO</name>
<dbReference type="InterPro" id="IPR001650">
    <property type="entry name" value="Helicase_C-like"/>
</dbReference>
<dbReference type="PANTHER" id="PTHR18934:SF203">
    <property type="entry name" value="ATP-DEPENDENT RNA HELICASE A"/>
    <property type="match status" value="1"/>
</dbReference>
<proteinExistence type="predicted"/>